<sequence length="751" mass="84799">MIRRASSKRHNVKAATSFVLRDEQGDDYGPRFRDLFALAMIRHSFPHCSQSIQERLADAMLLRRKRILYRHSRYAQSPLRGATSETRITQPTHTKSQLEAQRHPETGSGVAEPKDLRASSPAQSVAKSQAITATTLDMGHWKEVSAAPSVGSQATTIQLSNDHTFTFPAAPKKPLIQRLEDMKSRHLANLDQELDSLPNYDLYKQHLPLEPEALEELIGSIKELTAKTSMIIDNDRMSCEAGSMDVTCPYCCCIISSATAMDRNKWAIHIKHDIDPYICLFEDCDAPDALYSRSHSWLEHMRRHRNHYRCSARSHGPLVFKTQSKYESHMTISHKLPKAQLRLLVERQSQSSRPVFESCPLCGIAEPTGRLESHIASHLVYLALKSLPAFGDDGDSEDSDDLSSYSNTTVPQTVDSAEGYDEPGQELGDRRVANGSDAANQLVTDVISILTKLPVPTLDGFTDQIRQLNPRLAPALVDRFAIEQVRRYTRLLNAQHMHANVAAQRTCGSESFCLAQGGRSIQLPLRIIDPGAETDDADIADPSQLAGLTLDAGQFPPEIPLPPNVRRLPAKLECQFCFKVKNVQKPGDWTKHIIEDLQPYTCSFPECQDYKSFKRKADWVRHESERHRKLEWWECERVDCRHICYRKENYIQHLVREHRMPEPKMMKSGRNGSNDVSGTREKAELWEAVERGHRETTRKPSEEPCRFCGNISANWKNLIVHLAKHLEQIAMPVLGLVNPSSATSEDSARLG</sequence>
<dbReference type="AlphaFoldDB" id="A0A0U4ZN25"/>
<evidence type="ECO:0000256" key="1">
    <source>
        <dbReference type="SAM" id="MobiDB-lite"/>
    </source>
</evidence>
<dbReference type="InterPro" id="IPR058925">
    <property type="entry name" value="zf-C2H2_AcuF"/>
</dbReference>
<dbReference type="SMART" id="SM00355">
    <property type="entry name" value="ZnF_C2H2"/>
    <property type="match status" value="6"/>
</dbReference>
<dbReference type="OrthoDB" id="1577640at2759"/>
<protein>
    <recommendedName>
        <fullName evidence="2">C2H2-type domain-containing protein</fullName>
    </recommendedName>
</protein>
<dbReference type="PANTHER" id="PTHR35391">
    <property type="entry name" value="C2H2-TYPE DOMAIN-CONTAINING PROTEIN-RELATED"/>
    <property type="match status" value="1"/>
</dbReference>
<feature type="compositionally biased region" description="Polar residues" evidence="1">
    <location>
        <begin position="83"/>
        <end position="99"/>
    </location>
</feature>
<organism evidence="3 4">
    <name type="scientific">Aspergillus calidoustus</name>
    <dbReference type="NCBI Taxonomy" id="454130"/>
    <lineage>
        <taxon>Eukaryota</taxon>
        <taxon>Fungi</taxon>
        <taxon>Dikarya</taxon>
        <taxon>Ascomycota</taxon>
        <taxon>Pezizomycotina</taxon>
        <taxon>Eurotiomycetes</taxon>
        <taxon>Eurotiomycetidae</taxon>
        <taxon>Eurotiales</taxon>
        <taxon>Aspergillaceae</taxon>
        <taxon>Aspergillus</taxon>
        <taxon>Aspergillus subgen. Nidulantes</taxon>
    </lineage>
</organism>
<gene>
    <name evidence="3" type="ORF">ASPCAL13976</name>
</gene>
<dbReference type="EMBL" id="CDMC01000021">
    <property type="protein sequence ID" value="CEL10869.1"/>
    <property type="molecule type" value="Genomic_DNA"/>
</dbReference>
<feature type="region of interest" description="Disordered" evidence="1">
    <location>
        <begin position="393"/>
        <end position="431"/>
    </location>
</feature>
<dbReference type="InterPro" id="IPR013087">
    <property type="entry name" value="Znf_C2H2_type"/>
</dbReference>
<evidence type="ECO:0000313" key="3">
    <source>
        <dbReference type="EMBL" id="CEL10869.1"/>
    </source>
</evidence>
<accession>A0A0U4ZN25</accession>
<keyword evidence="4" id="KW-1185">Reference proteome</keyword>
<name>A0A0U4ZN25_ASPCI</name>
<dbReference type="Proteomes" id="UP000054771">
    <property type="component" value="Unassembled WGS sequence"/>
</dbReference>
<dbReference type="Pfam" id="PF26082">
    <property type="entry name" value="zf-C2H2_AcuF"/>
    <property type="match status" value="1"/>
</dbReference>
<dbReference type="PANTHER" id="PTHR35391:SF3">
    <property type="entry name" value="FINGER DOMAIN PROTEIN, PUTATIVE (AFU_ORTHOLOGUE AFUA_8G04300)-RELATED"/>
    <property type="match status" value="1"/>
</dbReference>
<proteinExistence type="predicted"/>
<reference evidence="4" key="1">
    <citation type="journal article" date="2016" name="Genome Announc.">
        <title>Draft genome sequences of fungus Aspergillus calidoustus.</title>
        <authorList>
            <person name="Horn F."/>
            <person name="Linde J."/>
            <person name="Mattern D.J."/>
            <person name="Walther G."/>
            <person name="Guthke R."/>
            <person name="Scherlach K."/>
            <person name="Martin K."/>
            <person name="Brakhage A.A."/>
            <person name="Petzke L."/>
            <person name="Valiante V."/>
        </authorList>
    </citation>
    <scope>NUCLEOTIDE SEQUENCE [LARGE SCALE GENOMIC DNA]</scope>
    <source>
        <strain evidence="4">SF006504</strain>
    </source>
</reference>
<evidence type="ECO:0000259" key="2">
    <source>
        <dbReference type="PROSITE" id="PS00028"/>
    </source>
</evidence>
<dbReference type="PROSITE" id="PS00028">
    <property type="entry name" value="ZINC_FINGER_C2H2_1"/>
    <property type="match status" value="1"/>
</dbReference>
<feature type="region of interest" description="Disordered" evidence="1">
    <location>
        <begin position="78"/>
        <end position="125"/>
    </location>
</feature>
<feature type="domain" description="C2H2-type" evidence="2">
    <location>
        <begin position="635"/>
        <end position="658"/>
    </location>
</feature>
<evidence type="ECO:0000313" key="4">
    <source>
        <dbReference type="Proteomes" id="UP000054771"/>
    </source>
</evidence>